<proteinExistence type="predicted"/>
<dbReference type="Proteomes" id="UP001206925">
    <property type="component" value="Unassembled WGS sequence"/>
</dbReference>
<name>A0AAD5G2C7_AMBAR</name>
<reference evidence="1" key="1">
    <citation type="submission" date="2022-06" db="EMBL/GenBank/DDBJ databases">
        <title>Uncovering the hologenomic basis of an extraordinary plant invasion.</title>
        <authorList>
            <person name="Bieker V.C."/>
            <person name="Martin M.D."/>
            <person name="Gilbert T."/>
            <person name="Hodgins K."/>
            <person name="Battlay P."/>
            <person name="Petersen B."/>
            <person name="Wilson J."/>
        </authorList>
    </citation>
    <scope>NUCLEOTIDE SEQUENCE</scope>
    <source>
        <strain evidence="1">AA19_3_7</strain>
        <tissue evidence="1">Leaf</tissue>
    </source>
</reference>
<accession>A0AAD5G2C7</accession>
<evidence type="ECO:0000313" key="2">
    <source>
        <dbReference type="Proteomes" id="UP001206925"/>
    </source>
</evidence>
<evidence type="ECO:0000313" key="1">
    <source>
        <dbReference type="EMBL" id="KAI7725158.1"/>
    </source>
</evidence>
<organism evidence="1 2">
    <name type="scientific">Ambrosia artemisiifolia</name>
    <name type="common">Common ragweed</name>
    <dbReference type="NCBI Taxonomy" id="4212"/>
    <lineage>
        <taxon>Eukaryota</taxon>
        <taxon>Viridiplantae</taxon>
        <taxon>Streptophyta</taxon>
        <taxon>Embryophyta</taxon>
        <taxon>Tracheophyta</taxon>
        <taxon>Spermatophyta</taxon>
        <taxon>Magnoliopsida</taxon>
        <taxon>eudicotyledons</taxon>
        <taxon>Gunneridae</taxon>
        <taxon>Pentapetalae</taxon>
        <taxon>asterids</taxon>
        <taxon>campanulids</taxon>
        <taxon>Asterales</taxon>
        <taxon>Asteraceae</taxon>
        <taxon>Asteroideae</taxon>
        <taxon>Heliantheae alliance</taxon>
        <taxon>Heliantheae</taxon>
        <taxon>Ambrosia</taxon>
    </lineage>
</organism>
<comment type="caution">
    <text evidence="1">The sequence shown here is derived from an EMBL/GenBank/DDBJ whole genome shotgun (WGS) entry which is preliminary data.</text>
</comment>
<dbReference type="EMBL" id="JAMZMK010012039">
    <property type="protein sequence ID" value="KAI7725158.1"/>
    <property type="molecule type" value="Genomic_DNA"/>
</dbReference>
<dbReference type="AlphaFoldDB" id="A0AAD5G2C7"/>
<protein>
    <submittedName>
        <fullName evidence="1">Uncharacterized protein</fullName>
    </submittedName>
</protein>
<gene>
    <name evidence="1" type="ORF">M8C21_013904</name>
</gene>
<sequence length="35" mass="4156">MRLLSPPVYLPKQLLLVHRKKAPAIAPARWMIRYQ</sequence>
<keyword evidence="2" id="KW-1185">Reference proteome</keyword>